<sequence>MTNPADLDPRQLDTLRAIMKALRTPVTGCPWDLEQDFSTIAPYTIEEAYEVADAITRGNKSDLCEELGDLLLQVVYHAQLASEEESFSFDDVVEAICRKMIRRHPHVFGDEKARSAKLAKGFWEEMKAREKKPGEKAAGLLDGVTVGLPGMTRAVKLQAKAAKVGFDWPSVDFVYDKMNEEIAELKQETAPDKQAAEYGDLLFAMANLGRHLDIDPEAALRAANDKFTRRFRHIEDELGKRGSSPKQSTLAEMDALWDDAKRLEREKDHSAA</sequence>
<dbReference type="Proteomes" id="UP000616151">
    <property type="component" value="Unassembled WGS sequence"/>
</dbReference>
<dbReference type="EMBL" id="JAENHL010000006">
    <property type="protein sequence ID" value="MBK1866744.1"/>
    <property type="molecule type" value="Genomic_DNA"/>
</dbReference>
<proteinExistence type="predicted"/>
<gene>
    <name evidence="1" type="primary">mazG</name>
    <name evidence="1" type="ORF">JHL16_10295</name>
</gene>
<keyword evidence="1" id="KW-0378">Hydrolase</keyword>
<evidence type="ECO:0000313" key="1">
    <source>
        <dbReference type="EMBL" id="MBK1866744.1"/>
    </source>
</evidence>
<reference evidence="1" key="1">
    <citation type="submission" date="2021-01" db="EMBL/GenBank/DDBJ databases">
        <authorList>
            <person name="Sun Q."/>
        </authorList>
    </citation>
    <scope>NUCLEOTIDE SEQUENCE</scope>
    <source>
        <strain evidence="1">YIM B02566</strain>
    </source>
</reference>
<keyword evidence="2" id="KW-1185">Reference proteome</keyword>
<protein>
    <submittedName>
        <fullName evidence="1">Nucleoside triphosphate pyrophosphohydrolase</fullName>
        <ecNumber evidence="1">3.6.1.9</ecNumber>
    </submittedName>
</protein>
<evidence type="ECO:0000313" key="2">
    <source>
        <dbReference type="Proteomes" id="UP000616151"/>
    </source>
</evidence>
<name>A0ACC5R293_9HYPH</name>
<accession>A0ACC5R293</accession>
<comment type="caution">
    <text evidence="1">The sequence shown here is derived from an EMBL/GenBank/DDBJ whole genome shotgun (WGS) entry which is preliminary data.</text>
</comment>
<organism evidence="1 2">
    <name type="scientific">Taklimakanibacter albus</name>
    <dbReference type="NCBI Taxonomy" id="2800327"/>
    <lineage>
        <taxon>Bacteria</taxon>
        <taxon>Pseudomonadati</taxon>
        <taxon>Pseudomonadota</taxon>
        <taxon>Alphaproteobacteria</taxon>
        <taxon>Hyphomicrobiales</taxon>
        <taxon>Aestuariivirgaceae</taxon>
        <taxon>Taklimakanibacter</taxon>
    </lineage>
</organism>
<dbReference type="EC" id="3.6.1.9" evidence="1"/>